<feature type="transmembrane region" description="Helical" evidence="1">
    <location>
        <begin position="15"/>
        <end position="38"/>
    </location>
</feature>
<dbReference type="EMBL" id="MCGO01000033">
    <property type="protein sequence ID" value="ORY41045.1"/>
    <property type="molecule type" value="Genomic_DNA"/>
</dbReference>
<reference evidence="2 3" key="1">
    <citation type="submission" date="2016-07" db="EMBL/GenBank/DDBJ databases">
        <title>Pervasive Adenine N6-methylation of Active Genes in Fungi.</title>
        <authorList>
            <consortium name="DOE Joint Genome Institute"/>
            <person name="Mondo S.J."/>
            <person name="Dannebaum R.O."/>
            <person name="Kuo R.C."/>
            <person name="Labutti K."/>
            <person name="Haridas S."/>
            <person name="Kuo A."/>
            <person name="Salamov A."/>
            <person name="Ahrendt S.R."/>
            <person name="Lipzen A."/>
            <person name="Sullivan W."/>
            <person name="Andreopoulos W.B."/>
            <person name="Clum A."/>
            <person name="Lindquist E."/>
            <person name="Daum C."/>
            <person name="Ramamoorthy G.K."/>
            <person name="Gryganskyi A."/>
            <person name="Culley D."/>
            <person name="Magnuson J.K."/>
            <person name="James T.Y."/>
            <person name="O'Malley M.A."/>
            <person name="Stajich J.E."/>
            <person name="Spatafora J.W."/>
            <person name="Visel A."/>
            <person name="Grigoriev I.V."/>
        </authorList>
    </citation>
    <scope>NUCLEOTIDE SEQUENCE [LARGE SCALE GENOMIC DNA]</scope>
    <source>
        <strain evidence="2 3">JEL800</strain>
    </source>
</reference>
<organism evidence="2 3">
    <name type="scientific">Rhizoclosmatium globosum</name>
    <dbReference type="NCBI Taxonomy" id="329046"/>
    <lineage>
        <taxon>Eukaryota</taxon>
        <taxon>Fungi</taxon>
        <taxon>Fungi incertae sedis</taxon>
        <taxon>Chytridiomycota</taxon>
        <taxon>Chytridiomycota incertae sedis</taxon>
        <taxon>Chytridiomycetes</taxon>
        <taxon>Chytridiales</taxon>
        <taxon>Chytriomycetaceae</taxon>
        <taxon>Rhizoclosmatium</taxon>
    </lineage>
</organism>
<keyword evidence="3" id="KW-1185">Reference proteome</keyword>
<dbReference type="Proteomes" id="UP000193642">
    <property type="component" value="Unassembled WGS sequence"/>
</dbReference>
<evidence type="ECO:0008006" key="4">
    <source>
        <dbReference type="Google" id="ProtNLM"/>
    </source>
</evidence>
<sequence length="144" mass="16393">MFNHLSFSQPRIKRASYLLVNTVALQNNLILILLLLLLRLERVFDSFDGTFAGTKNGTFCLELFGKHGLNLSCFFEVSSLSKMDPTTQLQRHESARQLAVSAANADREAKYDRAYELYYRLTEVLMDIAMEGPRREGCCTCKSN</sequence>
<dbReference type="OrthoDB" id="10464389at2759"/>
<keyword evidence="1" id="KW-0812">Transmembrane</keyword>
<keyword evidence="1" id="KW-0472">Membrane</keyword>
<keyword evidence="1" id="KW-1133">Transmembrane helix</keyword>
<accession>A0A1Y2C413</accession>
<name>A0A1Y2C413_9FUNG</name>
<dbReference type="AlphaFoldDB" id="A0A1Y2C413"/>
<proteinExistence type="predicted"/>
<dbReference type="InterPro" id="IPR036181">
    <property type="entry name" value="MIT_dom_sf"/>
</dbReference>
<evidence type="ECO:0000256" key="1">
    <source>
        <dbReference type="SAM" id="Phobius"/>
    </source>
</evidence>
<dbReference type="SUPFAM" id="SSF116846">
    <property type="entry name" value="MIT domain"/>
    <property type="match status" value="1"/>
</dbReference>
<evidence type="ECO:0000313" key="3">
    <source>
        <dbReference type="Proteomes" id="UP000193642"/>
    </source>
</evidence>
<comment type="caution">
    <text evidence="2">The sequence shown here is derived from an EMBL/GenBank/DDBJ whole genome shotgun (WGS) entry which is preliminary data.</text>
</comment>
<protein>
    <recommendedName>
        <fullName evidence="4">MIT domain-containing protein</fullName>
    </recommendedName>
</protein>
<evidence type="ECO:0000313" key="2">
    <source>
        <dbReference type="EMBL" id="ORY41045.1"/>
    </source>
</evidence>
<gene>
    <name evidence="2" type="ORF">BCR33DRAFT_352088</name>
</gene>